<feature type="compositionally biased region" description="Polar residues" evidence="3">
    <location>
        <begin position="198"/>
        <end position="228"/>
    </location>
</feature>
<feature type="compositionally biased region" description="Basic and acidic residues" evidence="3">
    <location>
        <begin position="284"/>
        <end position="297"/>
    </location>
</feature>
<evidence type="ECO:0000256" key="3">
    <source>
        <dbReference type="SAM" id="MobiDB-lite"/>
    </source>
</evidence>
<feature type="region of interest" description="Disordered" evidence="3">
    <location>
        <begin position="189"/>
        <end position="305"/>
    </location>
</feature>
<protein>
    <recommendedName>
        <fullName evidence="4">Zn(2)-C6 fungal-type domain-containing protein</fullName>
    </recommendedName>
</protein>
<reference evidence="5" key="1">
    <citation type="journal article" date="2020" name="Stud. Mycol.">
        <title>101 Dothideomycetes genomes: a test case for predicting lifestyles and emergence of pathogens.</title>
        <authorList>
            <person name="Haridas S."/>
            <person name="Albert R."/>
            <person name="Binder M."/>
            <person name="Bloem J."/>
            <person name="Labutti K."/>
            <person name="Salamov A."/>
            <person name="Andreopoulos B."/>
            <person name="Baker S."/>
            <person name="Barry K."/>
            <person name="Bills G."/>
            <person name="Bluhm B."/>
            <person name="Cannon C."/>
            <person name="Castanera R."/>
            <person name="Culley D."/>
            <person name="Daum C."/>
            <person name="Ezra D."/>
            <person name="Gonzalez J."/>
            <person name="Henrissat B."/>
            <person name="Kuo A."/>
            <person name="Liang C."/>
            <person name="Lipzen A."/>
            <person name="Lutzoni F."/>
            <person name="Magnuson J."/>
            <person name="Mondo S."/>
            <person name="Nolan M."/>
            <person name="Ohm R."/>
            <person name="Pangilinan J."/>
            <person name="Park H.-J."/>
            <person name="Ramirez L."/>
            <person name="Alfaro M."/>
            <person name="Sun H."/>
            <person name="Tritt A."/>
            <person name="Yoshinaga Y."/>
            <person name="Zwiers L.-H."/>
            <person name="Turgeon B."/>
            <person name="Goodwin S."/>
            <person name="Spatafora J."/>
            <person name="Crous P."/>
            <person name="Grigoriev I."/>
        </authorList>
    </citation>
    <scope>NUCLEOTIDE SEQUENCE</scope>
    <source>
        <strain evidence="5">CBS 115976</strain>
    </source>
</reference>
<keyword evidence="2" id="KW-0539">Nucleus</keyword>
<dbReference type="InterPro" id="IPR036864">
    <property type="entry name" value="Zn2-C6_fun-type_DNA-bd_sf"/>
</dbReference>
<feature type="region of interest" description="Disordered" evidence="3">
    <location>
        <begin position="1067"/>
        <end position="1090"/>
    </location>
</feature>
<evidence type="ECO:0000256" key="1">
    <source>
        <dbReference type="ARBA" id="ARBA00004123"/>
    </source>
</evidence>
<dbReference type="AlphaFoldDB" id="A0A6A6TXH5"/>
<name>A0A6A6TXH5_9PEZI</name>
<dbReference type="Gene3D" id="4.10.240.10">
    <property type="entry name" value="Zn(2)-C6 fungal-type DNA-binding domain"/>
    <property type="match status" value="1"/>
</dbReference>
<dbReference type="CDD" id="cd00067">
    <property type="entry name" value="GAL4"/>
    <property type="match status" value="1"/>
</dbReference>
<feature type="region of interest" description="Disordered" evidence="3">
    <location>
        <begin position="1016"/>
        <end position="1044"/>
    </location>
</feature>
<feature type="compositionally biased region" description="Polar residues" evidence="3">
    <location>
        <begin position="265"/>
        <end position="280"/>
    </location>
</feature>
<dbReference type="GO" id="GO:0000981">
    <property type="term" value="F:DNA-binding transcription factor activity, RNA polymerase II-specific"/>
    <property type="evidence" value="ECO:0007669"/>
    <property type="project" value="InterPro"/>
</dbReference>
<feature type="compositionally biased region" description="Pro residues" evidence="3">
    <location>
        <begin position="725"/>
        <end position="746"/>
    </location>
</feature>
<dbReference type="SUPFAM" id="SSF57701">
    <property type="entry name" value="Zn2/Cys6 DNA-binding domain"/>
    <property type="match status" value="1"/>
</dbReference>
<feature type="compositionally biased region" description="Polar residues" evidence="3">
    <location>
        <begin position="236"/>
        <end position="257"/>
    </location>
</feature>
<dbReference type="GO" id="GO:0045944">
    <property type="term" value="P:positive regulation of transcription by RNA polymerase II"/>
    <property type="evidence" value="ECO:0007669"/>
    <property type="project" value="TreeGrafter"/>
</dbReference>
<accession>A0A6A6TXH5</accession>
<feature type="compositionally biased region" description="Basic and acidic residues" evidence="3">
    <location>
        <begin position="1026"/>
        <end position="1043"/>
    </location>
</feature>
<dbReference type="PROSITE" id="PS50048">
    <property type="entry name" value="ZN2_CY6_FUNGAL_2"/>
    <property type="match status" value="1"/>
</dbReference>
<dbReference type="PANTHER" id="PTHR37534:SF23">
    <property type="entry name" value="ZN(II)2CYS6 TRANSCRIPTION FACTOR (EUROFUNG)"/>
    <property type="match status" value="1"/>
</dbReference>
<dbReference type="InterPro" id="IPR021858">
    <property type="entry name" value="Fun_TF"/>
</dbReference>
<dbReference type="GO" id="GO:0000976">
    <property type="term" value="F:transcription cis-regulatory region binding"/>
    <property type="evidence" value="ECO:0007669"/>
    <property type="project" value="TreeGrafter"/>
</dbReference>
<sequence length="1090" mass="120691">MEGDGTPAPSSAGPATQPPASLPGGFTAAASNAKLRKRTKTGCLTCRRRRIKCGEERPTCANCIKSKRQCEGYNQRITFKPMEGWHQMMGSANTIPYHTAALPGTPRPHEYPSEMIFGHPHTTHYGIPLDGQSRPIPIPPLLGNGEWHPSQYQLPQFSPTGTDMTSPIGSIPLSAGSMNHMGGPLTSPGLVNGEYYHQSPNFEPTYDPYQQPNPQTISPPAQNPTNLSYPIPTPPTSAYTEHSEGFSLQSGDSQNHSGEYFGQHGITSSDGSMLQQQQMATAMEETKPSEEAFEHKPGLSHSRNFSGAPIAIHSMVPPPSTSYITSANLYNLTAAAVEYQSVEYTPSISDYHSEEDSELSPEHSLIQMEQNHQNLQRILDAHNTSTGDTLIRDYNTFLYSGFLTHYEAEKFASPLRNPHTARVFAHFLGATAPSISIYERQPRNMSPIPFGESTTQSYPKGLWTYNMPVMALNHQGLLHAMLSLSSLHISKLQNESSTPAFQHYAYSIKRINHCLVRPEKRHNPTTLAATLLLAFYEVMTADHTKWCCHLAGAAKLLQEINFKDMSTHARMIQGDQIRKQNIFEGPNISPRSRKINQDPSILDNGLLSVLLGRPVEPRLPEQMRREEFDTHKYHTYQDLFWWFARQDAYQSVVAGNRLMLKYHRWADCPPRAGVGRVDATYGTHDHLFLIYARIADFAAKDRDRKLKVMDSQGGIWKPHPDMKMPCPPQGPNPNMPNGPPGPPSSMPPLFQQGPPGQTPPPPGPHPSRPTQPPIPFFGMMPMPVQTPMPTAYSRNATTPPTQSPTSSTSSDSDLDTRTANAVAEWDSMYAALHTLESHFGPGFRPLDPDIYPEPTPFGDPLMYTSFDIAVLWALYYAAHIIALRSHPYMPPFAHMAASIAGPQTAAYAQRIGRIGAGMMTSQIRHPLNPNLGATFCEVSMALFVAGIQYTDSAQREWLVRNLREVETLTGWASIGMIAQGCETAWEKAGQLGKAPPYIRTQPPGRVVEANLPYRVARQPKTAAEGPDSHWRRAEDDQGPDQRGRRAHLAMGLLSGVGDVQAEKEAVGYEHRMEAADREEEGRRSTTMSPI</sequence>
<evidence type="ECO:0000256" key="2">
    <source>
        <dbReference type="ARBA" id="ARBA00023242"/>
    </source>
</evidence>
<feature type="compositionally biased region" description="Low complexity" evidence="3">
    <location>
        <begin position="776"/>
        <end position="790"/>
    </location>
</feature>
<evidence type="ECO:0000313" key="6">
    <source>
        <dbReference type="Proteomes" id="UP000799302"/>
    </source>
</evidence>
<evidence type="ECO:0000313" key="5">
    <source>
        <dbReference type="EMBL" id="KAF2663877.1"/>
    </source>
</evidence>
<dbReference type="Pfam" id="PF11951">
    <property type="entry name" value="Fungal_trans_2"/>
    <property type="match status" value="1"/>
</dbReference>
<dbReference type="GO" id="GO:0005634">
    <property type="term" value="C:nucleus"/>
    <property type="evidence" value="ECO:0007669"/>
    <property type="project" value="UniProtKB-SubCell"/>
</dbReference>
<feature type="domain" description="Zn(2)-C6 fungal-type" evidence="4">
    <location>
        <begin position="42"/>
        <end position="70"/>
    </location>
</feature>
<dbReference type="PANTHER" id="PTHR37534">
    <property type="entry name" value="TRANSCRIPTIONAL ACTIVATOR PROTEIN UGA3"/>
    <property type="match status" value="1"/>
</dbReference>
<dbReference type="PROSITE" id="PS00463">
    <property type="entry name" value="ZN2_CY6_FUNGAL_1"/>
    <property type="match status" value="1"/>
</dbReference>
<feature type="compositionally biased region" description="Low complexity" evidence="3">
    <location>
        <begin position="797"/>
        <end position="811"/>
    </location>
</feature>
<proteinExistence type="predicted"/>
<organism evidence="5 6">
    <name type="scientific">Microthyrium microscopicum</name>
    <dbReference type="NCBI Taxonomy" id="703497"/>
    <lineage>
        <taxon>Eukaryota</taxon>
        <taxon>Fungi</taxon>
        <taxon>Dikarya</taxon>
        <taxon>Ascomycota</taxon>
        <taxon>Pezizomycotina</taxon>
        <taxon>Dothideomycetes</taxon>
        <taxon>Dothideomycetes incertae sedis</taxon>
        <taxon>Microthyriales</taxon>
        <taxon>Microthyriaceae</taxon>
        <taxon>Microthyrium</taxon>
    </lineage>
</organism>
<dbReference type="InterPro" id="IPR001138">
    <property type="entry name" value="Zn2Cys6_DnaBD"/>
</dbReference>
<dbReference type="SMART" id="SM00066">
    <property type="entry name" value="GAL4"/>
    <property type="match status" value="1"/>
</dbReference>
<feature type="compositionally biased region" description="Basic and acidic residues" evidence="3">
    <location>
        <begin position="1067"/>
        <end position="1083"/>
    </location>
</feature>
<feature type="compositionally biased region" description="Pro residues" evidence="3">
    <location>
        <begin position="756"/>
        <end position="775"/>
    </location>
</feature>
<comment type="subcellular location">
    <subcellularLocation>
        <location evidence="1">Nucleus</location>
    </subcellularLocation>
</comment>
<dbReference type="Pfam" id="PF00172">
    <property type="entry name" value="Zn_clus"/>
    <property type="match status" value="1"/>
</dbReference>
<dbReference type="EMBL" id="MU004244">
    <property type="protein sequence ID" value="KAF2663877.1"/>
    <property type="molecule type" value="Genomic_DNA"/>
</dbReference>
<evidence type="ECO:0000259" key="4">
    <source>
        <dbReference type="PROSITE" id="PS50048"/>
    </source>
</evidence>
<dbReference type="Proteomes" id="UP000799302">
    <property type="component" value="Unassembled WGS sequence"/>
</dbReference>
<feature type="region of interest" description="Disordered" evidence="3">
    <location>
        <begin position="711"/>
        <end position="816"/>
    </location>
</feature>
<feature type="region of interest" description="Disordered" evidence="3">
    <location>
        <begin position="1"/>
        <end position="31"/>
    </location>
</feature>
<dbReference type="GO" id="GO:0008270">
    <property type="term" value="F:zinc ion binding"/>
    <property type="evidence" value="ECO:0007669"/>
    <property type="project" value="InterPro"/>
</dbReference>
<gene>
    <name evidence="5" type="ORF">BT63DRAFT_113785</name>
</gene>
<dbReference type="OrthoDB" id="5391043at2759"/>
<keyword evidence="6" id="KW-1185">Reference proteome</keyword>